<name>A0ABT9MGN6_9DEIO</name>
<keyword evidence="1" id="KW-0812">Transmembrane</keyword>
<proteinExistence type="predicted"/>
<keyword evidence="1" id="KW-1133">Transmembrane helix</keyword>
<dbReference type="RefSeq" id="WP_307467315.1">
    <property type="nucleotide sequence ID" value="NZ_JAURUR010000011.1"/>
</dbReference>
<dbReference type="Proteomes" id="UP001232163">
    <property type="component" value="Unassembled WGS sequence"/>
</dbReference>
<feature type="transmembrane region" description="Helical" evidence="1">
    <location>
        <begin position="61"/>
        <end position="79"/>
    </location>
</feature>
<evidence type="ECO:0000313" key="3">
    <source>
        <dbReference type="Proteomes" id="UP001232163"/>
    </source>
</evidence>
<sequence>MKRDEYQIVTKQDVEVPGCVSLAGFTVVLIGLGLWALFRVVETQLGFGYTTPAQEAAELQASSFMWLCGAVLIGGWVAYLKGARELFRPKVLLAVLALLGAGYVSEGMLARARMDAEQARAAKSAPAPDELK</sequence>
<gene>
    <name evidence="2" type="ORF">QO006_002825</name>
</gene>
<protein>
    <submittedName>
        <fullName evidence="2">Uncharacterized protein</fullName>
    </submittedName>
</protein>
<comment type="caution">
    <text evidence="2">The sequence shown here is derived from an EMBL/GenBank/DDBJ whole genome shotgun (WGS) entry which is preliminary data.</text>
</comment>
<feature type="transmembrane region" description="Helical" evidence="1">
    <location>
        <begin position="20"/>
        <end position="41"/>
    </location>
</feature>
<keyword evidence="1" id="KW-0472">Membrane</keyword>
<keyword evidence="3" id="KW-1185">Reference proteome</keyword>
<organism evidence="2 3">
    <name type="scientific">Deinococcus enclensis</name>
    <dbReference type="NCBI Taxonomy" id="1049582"/>
    <lineage>
        <taxon>Bacteria</taxon>
        <taxon>Thermotogati</taxon>
        <taxon>Deinococcota</taxon>
        <taxon>Deinococci</taxon>
        <taxon>Deinococcales</taxon>
        <taxon>Deinococcaceae</taxon>
        <taxon>Deinococcus</taxon>
    </lineage>
</organism>
<accession>A0ABT9MGN6</accession>
<dbReference type="EMBL" id="JAURUR010000011">
    <property type="protein sequence ID" value="MDP9765374.1"/>
    <property type="molecule type" value="Genomic_DNA"/>
</dbReference>
<reference evidence="2 3" key="1">
    <citation type="submission" date="2023-07" db="EMBL/GenBank/DDBJ databases">
        <title>Genomic Encyclopedia of Type Strains, Phase IV (KMG-IV): sequencing the most valuable type-strain genomes for metagenomic binning, comparative biology and taxonomic classification.</title>
        <authorList>
            <person name="Goeker M."/>
        </authorList>
    </citation>
    <scope>NUCLEOTIDE SEQUENCE [LARGE SCALE GENOMIC DNA]</scope>
    <source>
        <strain evidence="2 3">NIO-1023</strain>
    </source>
</reference>
<evidence type="ECO:0000256" key="1">
    <source>
        <dbReference type="SAM" id="Phobius"/>
    </source>
</evidence>
<feature type="transmembrane region" description="Helical" evidence="1">
    <location>
        <begin position="91"/>
        <end position="110"/>
    </location>
</feature>
<evidence type="ECO:0000313" key="2">
    <source>
        <dbReference type="EMBL" id="MDP9765374.1"/>
    </source>
</evidence>